<dbReference type="PROSITE" id="PS00798">
    <property type="entry name" value="ALDOKETO_REDUCTASE_1"/>
    <property type="match status" value="1"/>
</dbReference>
<dbReference type="SUPFAM" id="SSF51430">
    <property type="entry name" value="NAD(P)-linked oxidoreductase"/>
    <property type="match status" value="1"/>
</dbReference>
<dbReference type="OrthoDB" id="416253at2759"/>
<dbReference type="FunFam" id="3.20.20.100:FF:000006">
    <property type="entry name" value="Aldo-keto reductase family 1 member A1"/>
    <property type="match status" value="1"/>
</dbReference>
<keyword evidence="2" id="KW-0521">NADP</keyword>
<evidence type="ECO:0000256" key="2">
    <source>
        <dbReference type="ARBA" id="ARBA00022857"/>
    </source>
</evidence>
<gene>
    <name evidence="8" type="ORF">KFL_001420050</name>
</gene>
<dbReference type="EMBL" id="DF237091">
    <property type="protein sequence ID" value="GAQ83280.1"/>
    <property type="molecule type" value="Genomic_DNA"/>
</dbReference>
<keyword evidence="9" id="KW-1185">Reference proteome</keyword>
<evidence type="ECO:0000256" key="4">
    <source>
        <dbReference type="PIRSR" id="PIRSR000097-1"/>
    </source>
</evidence>
<dbReference type="STRING" id="105231.A0A1Y1HX96"/>
<sequence>MALPKTFALNTGASIPAVGLGTWKSEPGKVGESVTAALEAGYRHIDCAAVYGNEKEVGEALAAAFKKGTVNRHEIWVTSKLWSTEQGPGRVEPALKKTLGDLQLEYLDLYLIHIPVRLAPDSPFPAKPEHAQEFDIDMTWKQMEEVLKKGMTKAIGVSNMTQKKLNDVLSLKRTVPAVNQVELHPLWPQDDLLNLCKSKGIHVTAYSPLGSADRPRANGVPEPPVLLDTDVVKKVAEKTKKSPGQVVLRWGIQRGTSVLPKSTNPDRIKQNLDVLDWELSDEDMKALSGIEPKVRILDFKGMWAGEGCAVETVHKFWDGEVTTPADY</sequence>
<reference evidence="8 9" key="1">
    <citation type="journal article" date="2014" name="Nat. Commun.">
        <title>Klebsormidium flaccidum genome reveals primary factors for plant terrestrial adaptation.</title>
        <authorList>
            <person name="Hori K."/>
            <person name="Maruyama F."/>
            <person name="Fujisawa T."/>
            <person name="Togashi T."/>
            <person name="Yamamoto N."/>
            <person name="Seo M."/>
            <person name="Sato S."/>
            <person name="Yamada T."/>
            <person name="Mori H."/>
            <person name="Tajima N."/>
            <person name="Moriyama T."/>
            <person name="Ikeuchi M."/>
            <person name="Watanabe M."/>
            <person name="Wada H."/>
            <person name="Kobayashi K."/>
            <person name="Saito M."/>
            <person name="Masuda T."/>
            <person name="Sasaki-Sekimoto Y."/>
            <person name="Mashiguchi K."/>
            <person name="Awai K."/>
            <person name="Shimojima M."/>
            <person name="Masuda S."/>
            <person name="Iwai M."/>
            <person name="Nobusawa T."/>
            <person name="Narise T."/>
            <person name="Kondo S."/>
            <person name="Saito H."/>
            <person name="Sato R."/>
            <person name="Murakawa M."/>
            <person name="Ihara Y."/>
            <person name="Oshima-Yamada Y."/>
            <person name="Ohtaka K."/>
            <person name="Satoh M."/>
            <person name="Sonobe K."/>
            <person name="Ishii M."/>
            <person name="Ohtani R."/>
            <person name="Kanamori-Sato M."/>
            <person name="Honoki R."/>
            <person name="Miyazaki D."/>
            <person name="Mochizuki H."/>
            <person name="Umetsu J."/>
            <person name="Higashi K."/>
            <person name="Shibata D."/>
            <person name="Kamiya Y."/>
            <person name="Sato N."/>
            <person name="Nakamura Y."/>
            <person name="Tabata S."/>
            <person name="Ida S."/>
            <person name="Kurokawa K."/>
            <person name="Ohta H."/>
        </authorList>
    </citation>
    <scope>NUCLEOTIDE SEQUENCE [LARGE SCALE GENOMIC DNA]</scope>
    <source>
        <strain evidence="8 9">NIES-2285</strain>
    </source>
</reference>
<keyword evidence="3" id="KW-0560">Oxidoreductase</keyword>
<dbReference type="InterPro" id="IPR036812">
    <property type="entry name" value="NAD(P)_OxRdtase_dom_sf"/>
</dbReference>
<dbReference type="InterPro" id="IPR020471">
    <property type="entry name" value="AKR"/>
</dbReference>
<protein>
    <submittedName>
        <fullName evidence="8">Alcohol dehydrogenase (NADP+)</fullName>
    </submittedName>
</protein>
<evidence type="ECO:0000256" key="5">
    <source>
        <dbReference type="PIRSR" id="PIRSR000097-2"/>
    </source>
</evidence>
<dbReference type="AlphaFoldDB" id="A0A1Y1HX96"/>
<dbReference type="InterPro" id="IPR023210">
    <property type="entry name" value="NADP_OxRdtase_dom"/>
</dbReference>
<dbReference type="Proteomes" id="UP000054558">
    <property type="component" value="Unassembled WGS sequence"/>
</dbReference>
<dbReference type="PIRSF" id="PIRSF000097">
    <property type="entry name" value="AKR"/>
    <property type="match status" value="1"/>
</dbReference>
<organism evidence="8 9">
    <name type="scientific">Klebsormidium nitens</name>
    <name type="common">Green alga</name>
    <name type="synonym">Ulothrix nitens</name>
    <dbReference type="NCBI Taxonomy" id="105231"/>
    <lineage>
        <taxon>Eukaryota</taxon>
        <taxon>Viridiplantae</taxon>
        <taxon>Streptophyta</taxon>
        <taxon>Klebsormidiophyceae</taxon>
        <taxon>Klebsormidiales</taxon>
        <taxon>Klebsormidiaceae</taxon>
        <taxon>Klebsormidium</taxon>
    </lineage>
</organism>
<feature type="active site" description="Proton donor" evidence="4">
    <location>
        <position position="51"/>
    </location>
</feature>
<dbReference type="GO" id="GO:0005829">
    <property type="term" value="C:cytosol"/>
    <property type="evidence" value="ECO:0000318"/>
    <property type="project" value="GO_Central"/>
</dbReference>
<dbReference type="InterPro" id="IPR018170">
    <property type="entry name" value="Aldo/ket_reductase_CS"/>
</dbReference>
<feature type="site" description="Lowers pKa of active site Tyr" evidence="6">
    <location>
        <position position="80"/>
    </location>
</feature>
<feature type="domain" description="NADP-dependent oxidoreductase" evidence="7">
    <location>
        <begin position="18"/>
        <end position="290"/>
    </location>
</feature>
<dbReference type="Pfam" id="PF00248">
    <property type="entry name" value="Aldo_ket_red"/>
    <property type="match status" value="1"/>
</dbReference>
<dbReference type="PROSITE" id="PS00063">
    <property type="entry name" value="ALDOKETO_REDUCTASE_3"/>
    <property type="match status" value="1"/>
</dbReference>
<name>A0A1Y1HX96_KLENI</name>
<dbReference type="PANTHER" id="PTHR11732">
    <property type="entry name" value="ALDO/KETO REDUCTASE"/>
    <property type="match status" value="1"/>
</dbReference>
<comment type="similarity">
    <text evidence="1">Belongs to the aldo/keto reductase family.</text>
</comment>
<evidence type="ECO:0000256" key="3">
    <source>
        <dbReference type="ARBA" id="ARBA00023002"/>
    </source>
</evidence>
<accession>A0A1Y1HX96</accession>
<evidence type="ECO:0000259" key="7">
    <source>
        <dbReference type="Pfam" id="PF00248"/>
    </source>
</evidence>
<dbReference type="Gene3D" id="3.20.20.100">
    <property type="entry name" value="NADP-dependent oxidoreductase domain"/>
    <property type="match status" value="1"/>
</dbReference>
<evidence type="ECO:0000256" key="1">
    <source>
        <dbReference type="ARBA" id="ARBA00007905"/>
    </source>
</evidence>
<dbReference type="GO" id="GO:0004032">
    <property type="term" value="F:aldose reductase (NADPH) activity"/>
    <property type="evidence" value="ECO:0000318"/>
    <property type="project" value="GO_Central"/>
</dbReference>
<evidence type="ECO:0000313" key="9">
    <source>
        <dbReference type="Proteomes" id="UP000054558"/>
    </source>
</evidence>
<proteinExistence type="inferred from homology"/>
<evidence type="ECO:0000256" key="6">
    <source>
        <dbReference type="PIRSR" id="PIRSR000097-3"/>
    </source>
</evidence>
<dbReference type="OMA" id="TAWYYGT"/>
<dbReference type="PRINTS" id="PR00069">
    <property type="entry name" value="ALDKETRDTASE"/>
</dbReference>
<evidence type="ECO:0000313" key="8">
    <source>
        <dbReference type="EMBL" id="GAQ83280.1"/>
    </source>
</evidence>
<feature type="binding site" evidence="5">
    <location>
        <position position="113"/>
    </location>
    <ligand>
        <name>substrate</name>
    </ligand>
</feature>